<dbReference type="OrthoDB" id="2325363at2"/>
<feature type="transmembrane region" description="Helical" evidence="2">
    <location>
        <begin position="12"/>
        <end position="31"/>
    </location>
</feature>
<sequence>MLINICSVGGNLVVNIIIIISAIGVLTYYFFRSNKNKDKMKKTELSDIDKEELTKIEKIVGKRIPYTFANEKGLEFQIIEFIRPGYIKRRIFDHRGHCHYLIKYNLDRSIVEFIEFGIKDGNFYRKTVFDSDKVKEEFYQNNKRRVANIAQIKANFSYYKSIINEVRAIIMPIEADLKQYAKELENHAYYQKEWVSRNKVTNSQEVSSITKVEKIDFAKKRDLRKALNSNNITRIKAINSGFKTYNSLVENFQKRLAMLQLDDVKYLHSMDILSNKDLLNISNLLSGTAAEALVNKKIREVQAGKELMYNLVLPYPYNKKDSLDSNQIDHLVIATSGIFCLETKARTIKQGEYDTSEDYNDVADQVSKHKESIKYVLEKSHNPVIIQLLKRVPIDKLIRNVVVFVSRTDDNFELKKIDRYTKMDIEVIQLSDLQALMVRAKDKISLQSEEIEALREELANNNSLEEEKAFKKNVLLFSEGNDLDEQKVNEQLYHANQIIKHIERINGLLDKYLTDARKWKKQYQNYRYWRKFYQEVSTFTSSKTYFKSHQEHKNILDKI</sequence>
<evidence type="ECO:0000256" key="1">
    <source>
        <dbReference type="SAM" id="Coils"/>
    </source>
</evidence>
<accession>Q5FKT6</accession>
<dbReference type="HOGENOM" id="CLU_487278_0_0_9"/>
<dbReference type="PROSITE" id="PS50965">
    <property type="entry name" value="NERD"/>
    <property type="match status" value="1"/>
</dbReference>
<feature type="coiled-coil region" evidence="1">
    <location>
        <begin position="430"/>
        <end position="474"/>
    </location>
</feature>
<dbReference type="AlphaFoldDB" id="Q5FKT6"/>
<dbReference type="PATRIC" id="fig|272621.13.peg.789"/>
<protein>
    <recommendedName>
        <fullName evidence="3">NERD domain-containing protein</fullName>
    </recommendedName>
</protein>
<dbReference type="Proteomes" id="UP000006381">
    <property type="component" value="Chromosome"/>
</dbReference>
<keyword evidence="2" id="KW-0472">Membrane</keyword>
<reference evidence="4 5" key="1">
    <citation type="journal article" date="2005" name="Proc. Natl. Acad. Sci. U.S.A.">
        <title>Complete genome sequence of the probiotic lactic acid bacterium Lactobacillus acidophilus NCFM.</title>
        <authorList>
            <person name="Altermann E."/>
            <person name="Russell W.M."/>
            <person name="Azcarate-Peril M.A."/>
            <person name="Barrangou R."/>
            <person name="Buck B.L."/>
            <person name="McAuliffe O."/>
            <person name="Souther N."/>
            <person name="Dobson A."/>
            <person name="Duong T."/>
            <person name="Callanan M."/>
            <person name="Lick S."/>
            <person name="Hamrick A."/>
            <person name="Cano R."/>
            <person name="Klaenhammer T.R."/>
        </authorList>
    </citation>
    <scope>NUCLEOTIDE SEQUENCE [LARGE SCALE GENOMIC DNA]</scope>
    <source>
        <strain evidence="5">ATCC 700396 / NCK56 / N2 / NCFM</strain>
    </source>
</reference>
<keyword evidence="2" id="KW-0812">Transmembrane</keyword>
<keyword evidence="2" id="KW-1133">Transmembrane helix</keyword>
<dbReference type="eggNOG" id="COG5527">
    <property type="taxonomic scope" value="Bacteria"/>
</dbReference>
<keyword evidence="1" id="KW-0175">Coiled coil</keyword>
<evidence type="ECO:0000259" key="3">
    <source>
        <dbReference type="PROSITE" id="PS50965"/>
    </source>
</evidence>
<gene>
    <name evidence="4" type="ordered locus">LBA0826</name>
</gene>
<dbReference type="InterPro" id="IPR011528">
    <property type="entry name" value="NERD"/>
</dbReference>
<dbReference type="KEGG" id="lac:LBA0826"/>
<evidence type="ECO:0000256" key="2">
    <source>
        <dbReference type="SAM" id="Phobius"/>
    </source>
</evidence>
<dbReference type="STRING" id="272621.LBA0826"/>
<feature type="domain" description="NERD" evidence="3">
    <location>
        <begin position="286"/>
        <end position="396"/>
    </location>
</feature>
<keyword evidence="5" id="KW-1185">Reference proteome</keyword>
<evidence type="ECO:0000313" key="5">
    <source>
        <dbReference type="Proteomes" id="UP000006381"/>
    </source>
</evidence>
<dbReference type="BioCyc" id="LACI272621:G1G49-838-MONOMER"/>
<dbReference type="EMBL" id="CP000033">
    <property type="protein sequence ID" value="AAV42688.1"/>
    <property type="molecule type" value="Genomic_DNA"/>
</dbReference>
<dbReference type="Pfam" id="PF08378">
    <property type="entry name" value="NERD"/>
    <property type="match status" value="1"/>
</dbReference>
<name>Q5FKT6_LACAC</name>
<proteinExistence type="predicted"/>
<organism evidence="5">
    <name type="scientific">Lactobacillus acidophilus (strain ATCC 700396 / NCK56 / N2 / NCFM)</name>
    <dbReference type="NCBI Taxonomy" id="272621"/>
    <lineage>
        <taxon>Bacteria</taxon>
        <taxon>Bacillati</taxon>
        <taxon>Bacillota</taxon>
        <taxon>Bacilli</taxon>
        <taxon>Lactobacillales</taxon>
        <taxon>Lactobacillaceae</taxon>
        <taxon>Lactobacillus</taxon>
    </lineage>
</organism>
<evidence type="ECO:0000313" key="4">
    <source>
        <dbReference type="EMBL" id="AAV42688.1"/>
    </source>
</evidence>